<keyword evidence="4" id="KW-0539">Nucleus</keyword>
<dbReference type="InterPro" id="IPR000232">
    <property type="entry name" value="HSF_DNA-bd"/>
</dbReference>
<evidence type="ECO:0000259" key="7">
    <source>
        <dbReference type="SMART" id="SM00415"/>
    </source>
</evidence>
<evidence type="ECO:0000313" key="9">
    <source>
        <dbReference type="Proteomes" id="UP000316079"/>
    </source>
</evidence>
<dbReference type="PANTHER" id="PTHR10015:SF278">
    <property type="entry name" value="HEAT SHOCK FACTOR PROTEIN 5"/>
    <property type="match status" value="1"/>
</dbReference>
<comment type="similarity">
    <text evidence="2 5">Belongs to the HSF family.</text>
</comment>
<accession>A0A553MVN3</accession>
<dbReference type="Gene3D" id="1.10.10.10">
    <property type="entry name" value="Winged helix-like DNA-binding domain superfamily/Winged helix DNA-binding domain"/>
    <property type="match status" value="1"/>
</dbReference>
<dbReference type="GO" id="GO:0005634">
    <property type="term" value="C:nucleus"/>
    <property type="evidence" value="ECO:0007669"/>
    <property type="project" value="UniProtKB-SubCell"/>
</dbReference>
<dbReference type="Proteomes" id="UP000316079">
    <property type="component" value="Unassembled WGS sequence"/>
</dbReference>
<dbReference type="InterPro" id="IPR036388">
    <property type="entry name" value="WH-like_DNA-bd_sf"/>
</dbReference>
<gene>
    <name evidence="8" type="ORF">DNTS_003302</name>
</gene>
<dbReference type="Pfam" id="PF00447">
    <property type="entry name" value="HSF_DNA-bind"/>
    <property type="match status" value="1"/>
</dbReference>
<keyword evidence="3" id="KW-0238">DNA-binding</keyword>
<dbReference type="GO" id="GO:0003700">
    <property type="term" value="F:DNA-binding transcription factor activity"/>
    <property type="evidence" value="ECO:0007669"/>
    <property type="project" value="InterPro"/>
</dbReference>
<dbReference type="OrthoDB" id="6418155at2759"/>
<dbReference type="PANTHER" id="PTHR10015">
    <property type="entry name" value="HEAT SHOCK TRANSCRIPTION FACTOR"/>
    <property type="match status" value="1"/>
</dbReference>
<dbReference type="AlphaFoldDB" id="A0A553MVN3"/>
<evidence type="ECO:0000256" key="4">
    <source>
        <dbReference type="ARBA" id="ARBA00023242"/>
    </source>
</evidence>
<comment type="subcellular location">
    <subcellularLocation>
        <location evidence="1">Nucleus</location>
    </subcellularLocation>
</comment>
<dbReference type="EMBL" id="SRMA01027244">
    <property type="protein sequence ID" value="TRY57229.1"/>
    <property type="molecule type" value="Genomic_DNA"/>
</dbReference>
<proteinExistence type="inferred from homology"/>
<dbReference type="SUPFAM" id="SSF46785">
    <property type="entry name" value="Winged helix' DNA-binding domain"/>
    <property type="match status" value="1"/>
</dbReference>
<feature type="region of interest" description="Disordered" evidence="6">
    <location>
        <begin position="130"/>
        <end position="171"/>
    </location>
</feature>
<dbReference type="InterPro" id="IPR036390">
    <property type="entry name" value="WH_DNA-bd_sf"/>
</dbReference>
<keyword evidence="9" id="KW-1185">Reference proteome</keyword>
<evidence type="ECO:0000256" key="1">
    <source>
        <dbReference type="ARBA" id="ARBA00004123"/>
    </source>
</evidence>
<sequence length="352" mass="40319">MEMDSDSSLVDVKIDVNNFPAKLWHMTNDPKEDSVFWTPNGSGLVVDQQLFQKYLLSPTPTTSPKFFKTSNFNSFIRQLNLYGFHKVFHGYAKDKKCKLHHFFNQHFKQGQPELLVHLKRLTTRNRIRMTRRQAKPSRDLEARGTARSKSSPNAANINVRDVCPGSGEGSQTSVSHQLDYYKSRPVPAQCWPSGYKPLYPNSSYPVAMMHQHPFMWFHPNPASTHAARLDSWRELQPLHATPLCHTPTTASTRSTLLGSCTRASPEDLSQPPAHLSAELQQMQNSLQTRRTERRTRLREEPCSLLWIRRRTGLLSRSTRNEYRAAPKATVTPICFSLKSHQSSICSQRFTVQ</sequence>
<dbReference type="STRING" id="623744.A0A553MVN3"/>
<evidence type="ECO:0000313" key="8">
    <source>
        <dbReference type="EMBL" id="TRY57229.1"/>
    </source>
</evidence>
<name>A0A553MVN3_9TELE</name>
<reference evidence="8 9" key="1">
    <citation type="journal article" date="2019" name="Sci. Data">
        <title>Hybrid genome assembly and annotation of Danionella translucida.</title>
        <authorList>
            <person name="Kadobianskyi M."/>
            <person name="Schulze L."/>
            <person name="Schuelke M."/>
            <person name="Judkewitz B."/>
        </authorList>
    </citation>
    <scope>NUCLEOTIDE SEQUENCE [LARGE SCALE GENOMIC DNA]</scope>
    <source>
        <strain evidence="8 9">Bolton</strain>
    </source>
</reference>
<evidence type="ECO:0000256" key="6">
    <source>
        <dbReference type="SAM" id="MobiDB-lite"/>
    </source>
</evidence>
<evidence type="ECO:0000256" key="3">
    <source>
        <dbReference type="ARBA" id="ARBA00023125"/>
    </source>
</evidence>
<organism evidence="8 9">
    <name type="scientific">Danionella cerebrum</name>
    <dbReference type="NCBI Taxonomy" id="2873325"/>
    <lineage>
        <taxon>Eukaryota</taxon>
        <taxon>Metazoa</taxon>
        <taxon>Chordata</taxon>
        <taxon>Craniata</taxon>
        <taxon>Vertebrata</taxon>
        <taxon>Euteleostomi</taxon>
        <taxon>Actinopterygii</taxon>
        <taxon>Neopterygii</taxon>
        <taxon>Teleostei</taxon>
        <taxon>Ostariophysi</taxon>
        <taxon>Cypriniformes</taxon>
        <taxon>Danionidae</taxon>
        <taxon>Danioninae</taxon>
        <taxon>Danionella</taxon>
    </lineage>
</organism>
<feature type="domain" description="HSF-type DNA-binding" evidence="7">
    <location>
        <begin position="15"/>
        <end position="121"/>
    </location>
</feature>
<comment type="caution">
    <text evidence="8">The sequence shown here is derived from an EMBL/GenBank/DDBJ whole genome shotgun (WGS) entry which is preliminary data.</text>
</comment>
<protein>
    <recommendedName>
        <fullName evidence="7">HSF-type DNA-binding domain-containing protein</fullName>
    </recommendedName>
</protein>
<evidence type="ECO:0000256" key="2">
    <source>
        <dbReference type="ARBA" id="ARBA00006403"/>
    </source>
</evidence>
<dbReference type="SMART" id="SM00415">
    <property type="entry name" value="HSF"/>
    <property type="match status" value="1"/>
</dbReference>
<evidence type="ECO:0000256" key="5">
    <source>
        <dbReference type="RuleBase" id="RU004020"/>
    </source>
</evidence>
<dbReference type="GO" id="GO:0043565">
    <property type="term" value="F:sequence-specific DNA binding"/>
    <property type="evidence" value="ECO:0007669"/>
    <property type="project" value="InterPro"/>
</dbReference>
<feature type="compositionally biased region" description="Polar residues" evidence="6">
    <location>
        <begin position="147"/>
        <end position="156"/>
    </location>
</feature>